<feature type="signal peptide" evidence="2">
    <location>
        <begin position="1"/>
        <end position="16"/>
    </location>
</feature>
<dbReference type="Proteomes" id="UP000761264">
    <property type="component" value="Unassembled WGS sequence"/>
</dbReference>
<feature type="chain" id="PRO_5036938150" evidence="2">
    <location>
        <begin position="17"/>
        <end position="318"/>
    </location>
</feature>
<evidence type="ECO:0000313" key="4">
    <source>
        <dbReference type="Proteomes" id="UP000761264"/>
    </source>
</evidence>
<dbReference type="PANTHER" id="PTHR33376:SF4">
    <property type="entry name" value="SIALIC ACID-BINDING PERIPLASMIC PROTEIN SIAP"/>
    <property type="match status" value="1"/>
</dbReference>
<sequence>MVSAAAIVLAASTAMAAEKWDMPLAYSASNYHSENAAKFAEAVTEASGGELEIVAHPGGSLFKGGEIYRAIRTGQAPIGERLISALGNEDPLFEVDALPFLATSFDDSWKLYKASRPQLEETLDKAGLKLLYAVPWPPQGLYNKTAVGSAADLKGVKFRAYNAATSRLAELMGAVPTKIEAAELTQAFATGVAQSMISSGSTGYDRKIWEHVKYWYDVQAWLPKNMVIVNKAAWEDIDAKLQQIVLDEAAKAEQAGWDKARELAEWYKEQLAANGMEVGPPSDALKSDFQAIGDTMTKEWLDKAGPEGQAVIDAYKAM</sequence>
<comment type="caution">
    <text evidence="3">The sequence shown here is derived from an EMBL/GenBank/DDBJ whole genome shotgun (WGS) entry which is preliminary data.</text>
</comment>
<dbReference type="PANTHER" id="PTHR33376">
    <property type="match status" value="1"/>
</dbReference>
<proteinExistence type="predicted"/>
<dbReference type="Pfam" id="PF03480">
    <property type="entry name" value="DctP"/>
    <property type="match status" value="1"/>
</dbReference>
<keyword evidence="1 2" id="KW-0732">Signal</keyword>
<dbReference type="NCBIfam" id="NF037995">
    <property type="entry name" value="TRAP_S1"/>
    <property type="match status" value="1"/>
</dbReference>
<dbReference type="EMBL" id="JAAQPH010000005">
    <property type="protein sequence ID" value="NIA68586.1"/>
    <property type="molecule type" value="Genomic_DNA"/>
</dbReference>
<gene>
    <name evidence="3" type="ORF">HBA54_08280</name>
</gene>
<evidence type="ECO:0000313" key="3">
    <source>
        <dbReference type="EMBL" id="NIA68586.1"/>
    </source>
</evidence>
<dbReference type="CDD" id="cd13602">
    <property type="entry name" value="PBP2_TRAP_BpDctp6_7"/>
    <property type="match status" value="1"/>
</dbReference>
<keyword evidence="4" id="KW-1185">Reference proteome</keyword>
<accession>A0A967EVF3</accession>
<protein>
    <submittedName>
        <fullName evidence="3">TRAP transporter substrate-binding protein</fullName>
    </submittedName>
</protein>
<evidence type="ECO:0000256" key="2">
    <source>
        <dbReference type="SAM" id="SignalP"/>
    </source>
</evidence>
<dbReference type="InterPro" id="IPR038404">
    <property type="entry name" value="TRAP_DctP_sf"/>
</dbReference>
<dbReference type="InterPro" id="IPR018389">
    <property type="entry name" value="DctP_fam"/>
</dbReference>
<name>A0A967EVF3_9PROT</name>
<organism evidence="3 4">
    <name type="scientific">Pelagibius litoralis</name>
    <dbReference type="NCBI Taxonomy" id="374515"/>
    <lineage>
        <taxon>Bacteria</taxon>
        <taxon>Pseudomonadati</taxon>
        <taxon>Pseudomonadota</taxon>
        <taxon>Alphaproteobacteria</taxon>
        <taxon>Rhodospirillales</taxon>
        <taxon>Rhodovibrionaceae</taxon>
        <taxon>Pelagibius</taxon>
    </lineage>
</organism>
<dbReference type="AlphaFoldDB" id="A0A967EVF3"/>
<dbReference type="Gene3D" id="3.40.190.170">
    <property type="entry name" value="Bacterial extracellular solute-binding protein, family 7"/>
    <property type="match status" value="1"/>
</dbReference>
<dbReference type="GO" id="GO:0055085">
    <property type="term" value="P:transmembrane transport"/>
    <property type="evidence" value="ECO:0007669"/>
    <property type="project" value="InterPro"/>
</dbReference>
<reference evidence="3" key="1">
    <citation type="submission" date="2020-03" db="EMBL/GenBank/DDBJ databases">
        <title>Genome of Pelagibius litoralis DSM 21314T.</title>
        <authorList>
            <person name="Wang G."/>
        </authorList>
    </citation>
    <scope>NUCLEOTIDE SEQUENCE</scope>
    <source>
        <strain evidence="3">DSM 21314</strain>
    </source>
</reference>
<evidence type="ECO:0000256" key="1">
    <source>
        <dbReference type="ARBA" id="ARBA00022729"/>
    </source>
</evidence>